<evidence type="ECO:0000313" key="1">
    <source>
        <dbReference type="EMBL" id="BAG14223.1"/>
    </source>
</evidence>
<accession>B1GYY0</accession>
<dbReference type="RefSeq" id="WP_015423744.1">
    <property type="nucleotide sequence ID" value="NC_020419.1"/>
</dbReference>
<protein>
    <submittedName>
        <fullName evidence="1">Uncharacterized protein</fullName>
    </submittedName>
</protein>
<dbReference type="AlphaFoldDB" id="B1GYY0"/>
<evidence type="ECO:0000313" key="2">
    <source>
        <dbReference type="Proteomes" id="UP000001691"/>
    </source>
</evidence>
<dbReference type="HOGENOM" id="CLU_1562215_0_0_0"/>
<keyword evidence="2" id="KW-1185">Reference proteome</keyword>
<dbReference type="KEGG" id="rsd:TGRD_731"/>
<name>B1GYY0_ENDTX</name>
<reference evidence="2" key="1">
    <citation type="journal article" date="2008" name="Proc. Natl. Acad. Sci. U.S.A.">
        <title>Complete genome of the uncultured termite group 1 bacteria in a single host protist cell.</title>
        <authorList>
            <person name="Hongoh Y."/>
            <person name="Sharma V.K."/>
            <person name="Prakash T."/>
            <person name="Noda S."/>
            <person name="Taylor T.D."/>
            <person name="Kudo T."/>
            <person name="Sakaki Y."/>
            <person name="Toyoda A."/>
            <person name="Hattori M."/>
            <person name="Ohkuma M."/>
        </authorList>
    </citation>
    <scope>NUCLEOTIDE SEQUENCE [LARGE SCALE GENOMIC DNA]</scope>
    <source>
        <strain evidence="2">Rs-D17 genomovar Ri2008</strain>
    </source>
</reference>
<sequence length="171" mass="19975">MKLGSLRWKEKHGYKEITDKEEIVERLSAKLKKKHNYQDRGTSHNKDKLLGRIKSKLGLPEITYFDYDDKSFECAEDGVYDQLSGLDGKINPCCVSKDHYYVKRVDGWDCFEKDGEINKSEIISDYQTPELNVLSAGYVQQKHYYDELNGLYGRRSPICVPKNYDYAKRVE</sequence>
<gene>
    <name evidence="1" type="ordered locus">TGRD_731</name>
</gene>
<dbReference type="EMBL" id="AP009510">
    <property type="protein sequence ID" value="BAG14223.1"/>
    <property type="molecule type" value="Genomic_DNA"/>
</dbReference>
<dbReference type="Proteomes" id="UP000001691">
    <property type="component" value="Chromosome"/>
</dbReference>
<organism evidence="1 2">
    <name type="scientific">Endomicrobium trichonymphae</name>
    <dbReference type="NCBI Taxonomy" id="1408204"/>
    <lineage>
        <taxon>Bacteria</taxon>
        <taxon>Pseudomonadati</taxon>
        <taxon>Elusimicrobiota</taxon>
        <taxon>Endomicrobiia</taxon>
        <taxon>Endomicrobiales</taxon>
        <taxon>Endomicrobiaceae</taxon>
        <taxon>Candidatus Endomicrobiellum</taxon>
    </lineage>
</organism>
<proteinExistence type="predicted"/>